<dbReference type="EMBL" id="CAJOAY010017129">
    <property type="protein sequence ID" value="CAF4307783.1"/>
    <property type="molecule type" value="Genomic_DNA"/>
</dbReference>
<comment type="caution">
    <text evidence="1">The sequence shown here is derived from an EMBL/GenBank/DDBJ whole genome shotgun (WGS) entry which is preliminary data.</text>
</comment>
<reference evidence="1" key="1">
    <citation type="submission" date="2021-02" db="EMBL/GenBank/DDBJ databases">
        <authorList>
            <person name="Nowell W R."/>
        </authorList>
    </citation>
    <scope>NUCLEOTIDE SEQUENCE</scope>
</reference>
<sequence>RSTVTLQLPPDISKLEYLDFYSSDPKTEDSYGKLMIERRHGKKPILKF</sequence>
<dbReference type="AlphaFoldDB" id="A0A820IBY5"/>
<evidence type="ECO:0000313" key="2">
    <source>
        <dbReference type="Proteomes" id="UP000663881"/>
    </source>
</evidence>
<accession>A0A820IBY5</accession>
<feature type="non-terminal residue" evidence="1">
    <location>
        <position position="1"/>
    </location>
</feature>
<evidence type="ECO:0000313" key="1">
    <source>
        <dbReference type="EMBL" id="CAF4307783.1"/>
    </source>
</evidence>
<proteinExistence type="predicted"/>
<name>A0A820IBY5_9BILA</name>
<organism evidence="1 2">
    <name type="scientific">Adineta steineri</name>
    <dbReference type="NCBI Taxonomy" id="433720"/>
    <lineage>
        <taxon>Eukaryota</taxon>
        <taxon>Metazoa</taxon>
        <taxon>Spiralia</taxon>
        <taxon>Gnathifera</taxon>
        <taxon>Rotifera</taxon>
        <taxon>Eurotatoria</taxon>
        <taxon>Bdelloidea</taxon>
        <taxon>Adinetida</taxon>
        <taxon>Adinetidae</taxon>
        <taxon>Adineta</taxon>
    </lineage>
</organism>
<dbReference type="Proteomes" id="UP000663881">
    <property type="component" value="Unassembled WGS sequence"/>
</dbReference>
<protein>
    <submittedName>
        <fullName evidence="1">Uncharacterized protein</fullName>
    </submittedName>
</protein>
<gene>
    <name evidence="1" type="ORF">OKA104_LOCUS46554</name>
</gene>